<keyword evidence="1" id="KW-1133">Transmembrane helix</keyword>
<evidence type="ECO:0000313" key="3">
    <source>
        <dbReference type="Proteomes" id="UP001054837"/>
    </source>
</evidence>
<dbReference type="AlphaFoldDB" id="A0AAV4QYI0"/>
<feature type="transmembrane region" description="Helical" evidence="1">
    <location>
        <begin position="87"/>
        <end position="110"/>
    </location>
</feature>
<protein>
    <submittedName>
        <fullName evidence="2">Uncharacterized protein</fullName>
    </submittedName>
</protein>
<keyword evidence="1" id="KW-0472">Membrane</keyword>
<keyword evidence="1" id="KW-0812">Transmembrane</keyword>
<dbReference type="EMBL" id="BPLQ01005226">
    <property type="protein sequence ID" value="GIY13389.1"/>
    <property type="molecule type" value="Genomic_DNA"/>
</dbReference>
<name>A0AAV4QYI0_9ARAC</name>
<organism evidence="2 3">
    <name type="scientific">Caerostris darwini</name>
    <dbReference type="NCBI Taxonomy" id="1538125"/>
    <lineage>
        <taxon>Eukaryota</taxon>
        <taxon>Metazoa</taxon>
        <taxon>Ecdysozoa</taxon>
        <taxon>Arthropoda</taxon>
        <taxon>Chelicerata</taxon>
        <taxon>Arachnida</taxon>
        <taxon>Araneae</taxon>
        <taxon>Araneomorphae</taxon>
        <taxon>Entelegynae</taxon>
        <taxon>Araneoidea</taxon>
        <taxon>Araneidae</taxon>
        <taxon>Caerostris</taxon>
    </lineage>
</organism>
<accession>A0AAV4QYI0</accession>
<sequence>MCKELCTLTFSRDCFDCDRGMTMFRDHDKWCREERFHCSIMEAMAFEKSCKLRCNPDCLNKISIRVYVKDPDVFVQSHTPLYGSWELFSYIGGLIGCWLGISMWAFVGILETNYLRALQFIGNFREKPKILANGIVLKPKLHFS</sequence>
<gene>
    <name evidence="2" type="primary">AVEN_62398_1</name>
    <name evidence="2" type="ORF">CDAR_422631</name>
</gene>
<evidence type="ECO:0000313" key="2">
    <source>
        <dbReference type="EMBL" id="GIY13389.1"/>
    </source>
</evidence>
<proteinExistence type="predicted"/>
<evidence type="ECO:0000256" key="1">
    <source>
        <dbReference type="SAM" id="Phobius"/>
    </source>
</evidence>
<dbReference type="Proteomes" id="UP001054837">
    <property type="component" value="Unassembled WGS sequence"/>
</dbReference>
<reference evidence="2 3" key="1">
    <citation type="submission" date="2021-06" db="EMBL/GenBank/DDBJ databases">
        <title>Caerostris darwini draft genome.</title>
        <authorList>
            <person name="Kono N."/>
            <person name="Arakawa K."/>
        </authorList>
    </citation>
    <scope>NUCLEOTIDE SEQUENCE [LARGE SCALE GENOMIC DNA]</scope>
</reference>
<dbReference type="Gene3D" id="1.10.287.770">
    <property type="entry name" value="YojJ-like"/>
    <property type="match status" value="1"/>
</dbReference>
<comment type="caution">
    <text evidence="2">The sequence shown here is derived from an EMBL/GenBank/DDBJ whole genome shotgun (WGS) entry which is preliminary data.</text>
</comment>
<keyword evidence="3" id="KW-1185">Reference proteome</keyword>